<evidence type="ECO:0000256" key="2">
    <source>
        <dbReference type="SAM" id="SignalP"/>
    </source>
</evidence>
<dbReference type="PROSITE" id="PS51257">
    <property type="entry name" value="PROKAR_LIPOPROTEIN"/>
    <property type="match status" value="1"/>
</dbReference>
<feature type="domain" description="Ionotropic glutamate receptor C-terminal" evidence="4">
    <location>
        <begin position="61"/>
        <end position="287"/>
    </location>
</feature>
<organism evidence="5 6">
    <name type="scientific">Conexibacter arvalis</name>
    <dbReference type="NCBI Taxonomy" id="912552"/>
    <lineage>
        <taxon>Bacteria</taxon>
        <taxon>Bacillati</taxon>
        <taxon>Actinomycetota</taxon>
        <taxon>Thermoleophilia</taxon>
        <taxon>Solirubrobacterales</taxon>
        <taxon>Conexibacteraceae</taxon>
        <taxon>Conexibacter</taxon>
    </lineage>
</organism>
<comment type="caution">
    <text evidence="5">The sequence shown here is derived from an EMBL/GenBank/DDBJ whole genome shotgun (WGS) entry which is preliminary data.</text>
</comment>
<dbReference type="AlphaFoldDB" id="A0A840ILI9"/>
<evidence type="ECO:0000259" key="3">
    <source>
        <dbReference type="SMART" id="SM00062"/>
    </source>
</evidence>
<dbReference type="InterPro" id="IPR001638">
    <property type="entry name" value="Solute-binding_3/MltF_N"/>
</dbReference>
<evidence type="ECO:0000313" key="5">
    <source>
        <dbReference type="EMBL" id="MBB4664808.1"/>
    </source>
</evidence>
<dbReference type="EMBL" id="JACHNU010000009">
    <property type="protein sequence ID" value="MBB4664808.1"/>
    <property type="molecule type" value="Genomic_DNA"/>
</dbReference>
<proteinExistence type="predicted"/>
<accession>A0A840ILI9</accession>
<name>A0A840ILI9_9ACTN</name>
<dbReference type="Proteomes" id="UP000585272">
    <property type="component" value="Unassembled WGS sequence"/>
</dbReference>
<sequence>MRPTRRHAVALLAAAALPLTIAACGSDDESDTTASTTAGGAATTAAQACEKGNLTLVNDGQLTVATDRPAYPPYFEDDDPTNGRGFESAVAYAIAKQLGFSEDEVRWVVEPFNSSYAPGPKRFDFDVNQISITPQRERAVDFSSPYYTAPQAVVALREGDAARVASLEDLKDVQIGVQIGTTSLDAVTENIEPSKQPKVFNDSNDVVRALKQGQVDAVVVDLPSAFYLTAAQVPEATIVGQFEAPGGDSWGALLQRGSSLTECVSNAVDELRDNGTLARLEQQWMGEAAGAPELR</sequence>
<evidence type="ECO:0000313" key="6">
    <source>
        <dbReference type="Proteomes" id="UP000585272"/>
    </source>
</evidence>
<feature type="chain" id="PRO_5038622826" evidence="2">
    <location>
        <begin position="23"/>
        <end position="295"/>
    </location>
</feature>
<dbReference type="GO" id="GO:0016020">
    <property type="term" value="C:membrane"/>
    <property type="evidence" value="ECO:0007669"/>
    <property type="project" value="InterPro"/>
</dbReference>
<dbReference type="Gene3D" id="3.40.190.10">
    <property type="entry name" value="Periplasmic binding protein-like II"/>
    <property type="match status" value="2"/>
</dbReference>
<feature type="domain" description="Solute-binding protein family 3/N-terminal" evidence="3">
    <location>
        <begin position="61"/>
        <end position="288"/>
    </location>
</feature>
<keyword evidence="6" id="KW-1185">Reference proteome</keyword>
<dbReference type="SMART" id="SM00062">
    <property type="entry name" value="PBPb"/>
    <property type="match status" value="1"/>
</dbReference>
<dbReference type="SMART" id="SM00079">
    <property type="entry name" value="PBPe"/>
    <property type="match status" value="1"/>
</dbReference>
<feature type="signal peptide" evidence="2">
    <location>
        <begin position="1"/>
        <end position="22"/>
    </location>
</feature>
<dbReference type="GO" id="GO:0015276">
    <property type="term" value="F:ligand-gated monoatomic ion channel activity"/>
    <property type="evidence" value="ECO:0007669"/>
    <property type="project" value="InterPro"/>
</dbReference>
<dbReference type="PANTHER" id="PTHR35936">
    <property type="entry name" value="MEMBRANE-BOUND LYTIC MUREIN TRANSGLYCOSYLASE F"/>
    <property type="match status" value="1"/>
</dbReference>
<dbReference type="CDD" id="cd13530">
    <property type="entry name" value="PBP2_peptides_like"/>
    <property type="match status" value="1"/>
</dbReference>
<evidence type="ECO:0000256" key="1">
    <source>
        <dbReference type="ARBA" id="ARBA00022729"/>
    </source>
</evidence>
<dbReference type="RefSeq" id="WP_183345191.1">
    <property type="nucleotide sequence ID" value="NZ_JACHNU010000009.1"/>
</dbReference>
<protein>
    <submittedName>
        <fullName evidence="5">Polar amino acid transport system substrate-binding protein</fullName>
    </submittedName>
</protein>
<dbReference type="SUPFAM" id="SSF53850">
    <property type="entry name" value="Periplasmic binding protein-like II"/>
    <property type="match status" value="1"/>
</dbReference>
<dbReference type="InterPro" id="IPR001320">
    <property type="entry name" value="Iontro_rcpt_C"/>
</dbReference>
<dbReference type="PANTHER" id="PTHR35936:SF17">
    <property type="entry name" value="ARGININE-BINDING EXTRACELLULAR PROTEIN ARTP"/>
    <property type="match status" value="1"/>
</dbReference>
<keyword evidence="1 2" id="KW-0732">Signal</keyword>
<evidence type="ECO:0000259" key="4">
    <source>
        <dbReference type="SMART" id="SM00079"/>
    </source>
</evidence>
<gene>
    <name evidence="5" type="ORF">BDZ31_004426</name>
</gene>
<reference evidence="5 6" key="1">
    <citation type="submission" date="2020-08" db="EMBL/GenBank/DDBJ databases">
        <title>Genomic Encyclopedia of Archaeal and Bacterial Type Strains, Phase II (KMG-II): from individual species to whole genera.</title>
        <authorList>
            <person name="Goeker M."/>
        </authorList>
    </citation>
    <scope>NUCLEOTIDE SEQUENCE [LARGE SCALE GENOMIC DNA]</scope>
    <source>
        <strain evidence="5 6">DSM 23288</strain>
    </source>
</reference>
<dbReference type="Pfam" id="PF00497">
    <property type="entry name" value="SBP_bac_3"/>
    <property type="match status" value="1"/>
</dbReference>